<protein>
    <submittedName>
        <fullName evidence="1">YbaK family protein</fullName>
    </submittedName>
</protein>
<dbReference type="Proteomes" id="UP001148125">
    <property type="component" value="Unassembled WGS sequence"/>
</dbReference>
<organism evidence="1 2">
    <name type="scientific">Alkalihalobacterium chitinilyticum</name>
    <dbReference type="NCBI Taxonomy" id="2980103"/>
    <lineage>
        <taxon>Bacteria</taxon>
        <taxon>Bacillati</taxon>
        <taxon>Bacillota</taxon>
        <taxon>Bacilli</taxon>
        <taxon>Bacillales</taxon>
        <taxon>Bacillaceae</taxon>
        <taxon>Alkalihalobacterium</taxon>
    </lineage>
</organism>
<dbReference type="EMBL" id="JAOTPO010000020">
    <property type="protein sequence ID" value="MDE5415798.1"/>
    <property type="molecule type" value="Genomic_DNA"/>
</dbReference>
<keyword evidence="2" id="KW-1185">Reference proteome</keyword>
<dbReference type="RefSeq" id="WP_275120387.1">
    <property type="nucleotide sequence ID" value="NZ_JAOTPO010000020.1"/>
</dbReference>
<proteinExistence type="predicted"/>
<dbReference type="InterPro" id="IPR019667">
    <property type="entry name" value="Uncharacterised_YbaK"/>
</dbReference>
<evidence type="ECO:0000313" key="2">
    <source>
        <dbReference type="Proteomes" id="UP001148125"/>
    </source>
</evidence>
<reference evidence="1" key="1">
    <citation type="submission" date="2024-05" db="EMBL/GenBank/DDBJ databases">
        <title>Alkalihalobacillus sp. strain MEB203 novel alkaliphilic bacterium from Lonar Lake, India.</title>
        <authorList>
            <person name="Joshi A."/>
            <person name="Thite S."/>
            <person name="Mengade P."/>
        </authorList>
    </citation>
    <scope>NUCLEOTIDE SEQUENCE</scope>
    <source>
        <strain evidence="1">MEB 203</strain>
    </source>
</reference>
<evidence type="ECO:0000313" key="1">
    <source>
        <dbReference type="EMBL" id="MDE5415798.1"/>
    </source>
</evidence>
<comment type="caution">
    <text evidence="1">The sequence shown here is derived from an EMBL/GenBank/DDBJ whole genome shotgun (WGS) entry which is preliminary data.</text>
</comment>
<gene>
    <name evidence="1" type="ORF">N7Z68_20830</name>
</gene>
<dbReference type="Pfam" id="PF10730">
    <property type="entry name" value="DUF2521"/>
    <property type="match status" value="1"/>
</dbReference>
<accession>A0ABT5VMT1</accession>
<name>A0ABT5VMT1_9BACI</name>
<sequence>MTVITTFSEKQREKRWKFERKILRQLSLNDLKKDAQQHFEPLFPFHFQYEPFLIDPIIDAAIDSFLIGAEFSRFGYYGEALRDVRFRCEDELKDIYTQLFYILEAWYTYRDIGLDSLYLAVEQFVEKWWEKGFTEGTKRYRMRLH</sequence>